<comment type="caution">
    <text evidence="2">The sequence shown here is derived from an EMBL/GenBank/DDBJ whole genome shotgun (WGS) entry which is preliminary data.</text>
</comment>
<proteinExistence type="predicted"/>
<dbReference type="PANTHER" id="PTHR37841:SF1">
    <property type="entry name" value="DUF3298 DOMAIN-CONTAINING PROTEIN"/>
    <property type="match status" value="1"/>
</dbReference>
<name>A0A9D1E204_9BACT</name>
<dbReference type="Pfam" id="PF14903">
    <property type="entry name" value="WG_beta_rep"/>
    <property type="match status" value="3"/>
</dbReference>
<dbReference type="InterPro" id="IPR032774">
    <property type="entry name" value="WG_beta_rep"/>
</dbReference>
<reference evidence="2" key="1">
    <citation type="submission" date="2020-10" db="EMBL/GenBank/DDBJ databases">
        <authorList>
            <person name="Gilroy R."/>
        </authorList>
    </citation>
    <scope>NUCLEOTIDE SEQUENCE</scope>
    <source>
        <strain evidence="2">ChiHjej13B12-12457</strain>
    </source>
</reference>
<organism evidence="2 3">
    <name type="scientific">Candidatus Coprenecus avistercoris</name>
    <dbReference type="NCBI Taxonomy" id="2840730"/>
    <lineage>
        <taxon>Bacteria</taxon>
        <taxon>Pseudomonadati</taxon>
        <taxon>Bacteroidota</taxon>
        <taxon>Bacteroidia</taxon>
        <taxon>Bacteroidales</taxon>
        <taxon>Rikenellaceae</taxon>
        <taxon>Rikenellaceae incertae sedis</taxon>
        <taxon>Candidatus Coprenecus</taxon>
    </lineage>
</organism>
<feature type="chain" id="PRO_5038600997" evidence="1">
    <location>
        <begin position="22"/>
        <end position="321"/>
    </location>
</feature>
<reference evidence="2" key="2">
    <citation type="journal article" date="2021" name="PeerJ">
        <title>Extensive microbial diversity within the chicken gut microbiome revealed by metagenomics and culture.</title>
        <authorList>
            <person name="Gilroy R."/>
            <person name="Ravi A."/>
            <person name="Getino M."/>
            <person name="Pursley I."/>
            <person name="Horton D.L."/>
            <person name="Alikhan N.F."/>
            <person name="Baker D."/>
            <person name="Gharbi K."/>
            <person name="Hall N."/>
            <person name="Watson M."/>
            <person name="Adriaenssens E.M."/>
            <person name="Foster-Nyarko E."/>
            <person name="Jarju S."/>
            <person name="Secka A."/>
            <person name="Antonio M."/>
            <person name="Oren A."/>
            <person name="Chaudhuri R.R."/>
            <person name="La Ragione R."/>
            <person name="Hildebrand F."/>
            <person name="Pallen M.J."/>
        </authorList>
    </citation>
    <scope>NUCLEOTIDE SEQUENCE</scope>
    <source>
        <strain evidence="2">ChiHjej13B12-12457</strain>
    </source>
</reference>
<dbReference type="AlphaFoldDB" id="A0A9D1E204"/>
<dbReference type="EMBL" id="DVHI01000096">
    <property type="protein sequence ID" value="HIR63359.1"/>
    <property type="molecule type" value="Genomic_DNA"/>
</dbReference>
<evidence type="ECO:0000313" key="2">
    <source>
        <dbReference type="EMBL" id="HIR63359.1"/>
    </source>
</evidence>
<feature type="signal peptide" evidence="1">
    <location>
        <begin position="1"/>
        <end position="21"/>
    </location>
</feature>
<evidence type="ECO:0000313" key="3">
    <source>
        <dbReference type="Proteomes" id="UP000886744"/>
    </source>
</evidence>
<dbReference type="Proteomes" id="UP000886744">
    <property type="component" value="Unassembled WGS sequence"/>
</dbReference>
<sequence length="321" mass="34874">MKRTVITSIVAAMLPALCATAQNMTPFQSGKAWGYKDAGGKVIVDAVYAAASLAADGYGLVAVKDGKTLKWGVVGQDGRTVIEPVYDYIDLCSEDMVAVYKGPVHNGEEGIYMSGGLWGYIDLASPAEEFKVIFDIVGPFTDSVAWVNCVRTESRRQRRTMPIVDKKGKPVGEEIIFGVSASFTMNDLYLPGSDGSVTVPDGAWVLMNRKGNALTSTDSPYQAVGEFKDGLAWVKRNGRFGFVNIHGEEVIPVIYSMVQDAPGSRPGSLLLHPESGAVRWVVNDSGQRAWLNEKGETVIGFTDFEGKVSVFDTVDENMWDY</sequence>
<dbReference type="PANTHER" id="PTHR37841">
    <property type="entry name" value="GLR2918 PROTEIN"/>
    <property type="match status" value="1"/>
</dbReference>
<keyword evidence="1" id="KW-0732">Signal</keyword>
<accession>A0A9D1E204</accession>
<protein>
    <submittedName>
        <fullName evidence="2">WG repeat-containing protein</fullName>
    </submittedName>
</protein>
<evidence type="ECO:0000256" key="1">
    <source>
        <dbReference type="SAM" id="SignalP"/>
    </source>
</evidence>
<gene>
    <name evidence="2" type="ORF">IAC94_07570</name>
</gene>